<protein>
    <submittedName>
        <fullName evidence="1">Uncharacterized protein</fullName>
    </submittedName>
</protein>
<gene>
    <name evidence="1" type="ORF">U0R22_005622</name>
</gene>
<name>A0ABZ0VWN3_9HYPH</name>
<organism evidence="1 2">
    <name type="scientific">Mesorhizobium huakuii</name>
    <dbReference type="NCBI Taxonomy" id="28104"/>
    <lineage>
        <taxon>Bacteria</taxon>
        <taxon>Pseudomonadati</taxon>
        <taxon>Pseudomonadota</taxon>
        <taxon>Alphaproteobacteria</taxon>
        <taxon>Hyphomicrobiales</taxon>
        <taxon>Phyllobacteriaceae</taxon>
        <taxon>Mesorhizobium</taxon>
    </lineage>
</organism>
<dbReference type="RefSeq" id="WP_322416346.1">
    <property type="nucleotide sequence ID" value="NZ_CP139858.1"/>
</dbReference>
<dbReference type="Proteomes" id="UP001322481">
    <property type="component" value="Chromosome"/>
</dbReference>
<proteinExistence type="predicted"/>
<keyword evidence="2" id="KW-1185">Reference proteome</keyword>
<evidence type="ECO:0000313" key="2">
    <source>
        <dbReference type="Proteomes" id="UP001322481"/>
    </source>
</evidence>
<accession>A0ABZ0VWN3</accession>
<sequence length="84" mass="9027">MQYETGRTIRVGDEVIADGMKGVVVCDFDNREFAEGYEGWDMPGIEMLGGGTLSSGVMVETIEAGMIHYVHGSGVIDLIQSAAR</sequence>
<evidence type="ECO:0000313" key="1">
    <source>
        <dbReference type="EMBL" id="WQC01404.1"/>
    </source>
</evidence>
<dbReference type="EMBL" id="CP139858">
    <property type="protein sequence ID" value="WQC01404.1"/>
    <property type="molecule type" value="Genomic_DNA"/>
</dbReference>
<reference evidence="1 2" key="1">
    <citation type="submission" date="2023-11" db="EMBL/GenBank/DDBJ databases">
        <authorList>
            <person name="Panchal A.K."/>
            <person name="Meaney J.S."/>
            <person name="Karas B.J."/>
            <person name="diCenzo G.C."/>
        </authorList>
    </citation>
    <scope>NUCLEOTIDE SEQUENCE [LARGE SCALE GENOMIC DNA]</scope>
    <source>
        <strain evidence="1 2">NZP2235</strain>
    </source>
</reference>